<evidence type="ECO:0000256" key="11">
    <source>
        <dbReference type="PROSITE-ProRule" id="PRU01360"/>
    </source>
</evidence>
<dbReference type="EMBL" id="JAAAPO010000006">
    <property type="protein sequence ID" value="NBC37785.1"/>
    <property type="molecule type" value="Genomic_DNA"/>
</dbReference>
<evidence type="ECO:0000256" key="8">
    <source>
        <dbReference type="ARBA" id="ARBA00023077"/>
    </source>
</evidence>
<keyword evidence="8 12" id="KW-0798">TonB box</keyword>
<feature type="chain" id="PRO_5045931787" evidence="13">
    <location>
        <begin position="28"/>
        <end position="783"/>
    </location>
</feature>
<evidence type="ECO:0000256" key="13">
    <source>
        <dbReference type="SAM" id="SignalP"/>
    </source>
</evidence>
<dbReference type="Gene3D" id="2.40.170.20">
    <property type="entry name" value="TonB-dependent receptor, beta-barrel domain"/>
    <property type="match status" value="1"/>
</dbReference>
<evidence type="ECO:0000256" key="5">
    <source>
        <dbReference type="ARBA" id="ARBA00022692"/>
    </source>
</evidence>
<keyword evidence="6" id="KW-0408">Iron</keyword>
<comment type="similarity">
    <text evidence="11 12">Belongs to the TonB-dependent receptor family.</text>
</comment>
<dbReference type="InterPro" id="IPR036942">
    <property type="entry name" value="Beta-barrel_TonB_sf"/>
</dbReference>
<dbReference type="Proteomes" id="UP000753724">
    <property type="component" value="Unassembled WGS sequence"/>
</dbReference>
<evidence type="ECO:0000313" key="16">
    <source>
        <dbReference type="EMBL" id="NBC37785.1"/>
    </source>
</evidence>
<keyword evidence="9 11" id="KW-0472">Membrane</keyword>
<proteinExistence type="inferred from homology"/>
<keyword evidence="13" id="KW-0732">Signal</keyword>
<evidence type="ECO:0000256" key="10">
    <source>
        <dbReference type="ARBA" id="ARBA00023237"/>
    </source>
</evidence>
<reference evidence="17" key="1">
    <citation type="submission" date="2020-01" db="EMBL/GenBank/DDBJ databases">
        <title>Sphingomonas sp. strain CSW-10.</title>
        <authorList>
            <person name="Chen W.-M."/>
        </authorList>
    </citation>
    <scope>NUCLEOTIDE SEQUENCE [LARGE SCALE GENOMIC DNA]</scope>
    <source>
        <strain evidence="17">FSY-8</strain>
    </source>
</reference>
<dbReference type="PANTHER" id="PTHR32552">
    <property type="entry name" value="FERRICHROME IRON RECEPTOR-RELATED"/>
    <property type="match status" value="1"/>
</dbReference>
<dbReference type="InterPro" id="IPR012910">
    <property type="entry name" value="Plug_dom"/>
</dbReference>
<keyword evidence="16" id="KW-0675">Receptor</keyword>
<evidence type="ECO:0000256" key="12">
    <source>
        <dbReference type="RuleBase" id="RU003357"/>
    </source>
</evidence>
<keyword evidence="7" id="KW-0406">Ion transport</keyword>
<keyword evidence="3 11" id="KW-1134">Transmembrane beta strand</keyword>
<accession>A0ABW9XGV4</accession>
<evidence type="ECO:0000259" key="14">
    <source>
        <dbReference type="Pfam" id="PF00593"/>
    </source>
</evidence>
<evidence type="ECO:0000256" key="3">
    <source>
        <dbReference type="ARBA" id="ARBA00022452"/>
    </source>
</evidence>
<dbReference type="Pfam" id="PF07715">
    <property type="entry name" value="Plug"/>
    <property type="match status" value="1"/>
</dbReference>
<evidence type="ECO:0000256" key="6">
    <source>
        <dbReference type="ARBA" id="ARBA00023004"/>
    </source>
</evidence>
<evidence type="ECO:0000256" key="9">
    <source>
        <dbReference type="ARBA" id="ARBA00023136"/>
    </source>
</evidence>
<comment type="subcellular location">
    <subcellularLocation>
        <location evidence="1 11">Cell outer membrane</location>
        <topology evidence="1 11">Multi-pass membrane protein</topology>
    </subcellularLocation>
</comment>
<evidence type="ECO:0000256" key="2">
    <source>
        <dbReference type="ARBA" id="ARBA00022448"/>
    </source>
</evidence>
<protein>
    <submittedName>
        <fullName evidence="16">TonB-dependent receptor</fullName>
    </submittedName>
</protein>
<evidence type="ECO:0000259" key="15">
    <source>
        <dbReference type="Pfam" id="PF07715"/>
    </source>
</evidence>
<dbReference type="RefSeq" id="WP_161720182.1">
    <property type="nucleotide sequence ID" value="NZ_JAAAPO010000006.1"/>
</dbReference>
<dbReference type="Pfam" id="PF00593">
    <property type="entry name" value="TonB_dep_Rec_b-barrel"/>
    <property type="match status" value="1"/>
</dbReference>
<sequence>MTKYTKIRWICGLSAVAMAASAQTVWAAEEQPAGGASTGGIAEIVVTAQKRAEKLQDVPISVAAVGAAQVEAMHAVNLQGLQGSVPNVEIGTFSNTPNTAVFTIRGIGVIEPDPYAGNTVGIVVDGVPQYFSMGALLDLFDVERIEILRGPQGTLFGANTTGGVVNVLNQQPKMGKLGGKVDLSYGNYNHLTASAVLNTPLGEGWAARFGISHDQRDGYVTNVVDGRDMGRRDVTLFRGSLRHQSGNFDGTLTAEYDMARNGSPIVVAGDLPGEAEYVPAGFRGMYTSPCAPAGSRCVAPSQYYSARDGGALGDTPDLSNMDTYRIGLTMKLSDTALGDLTSVTGYKKFKLFEYTDQDGTPVFLIDTRRGTRGWQFSQELRSDFKLSDRINVTLGGFFLKDHYDHYQDLRIDFAGGATYDMTTGTVTKGLTGLYQRNLQDQDNESISAFMQSYFKVTDNLRLQAGVRFSHERTSMLASTLTSLALGGVTTFDGTSPTGVANTVLGVVAPKRGTKSWDNVGWKLGFDYKVAPDVMLYGYWARGFKSGGYTGRIGIEQDLGPYNPEHVDTFEAGIKSEFLDRTVRANLSVFNTSYRGMQLAQIYFVGSGASLVQGNTILNAARSRIRGFEAELTLAPTRGLQITSSLAYLDAKYSQFDYLLPSGATTSLAGKRLQNAPEWAATLGASYEAPVSDTVMARLAFNYAFTGEKLLTSIIDTPRARVQPQHIVNANFDLKIRDHYTVSLWATNLLDNRYINSVFDAPGTLGLTNYAQPRMFGVSFKAEY</sequence>
<evidence type="ECO:0000256" key="7">
    <source>
        <dbReference type="ARBA" id="ARBA00023065"/>
    </source>
</evidence>
<keyword evidence="10 11" id="KW-0998">Cell outer membrane</keyword>
<keyword evidence="5 11" id="KW-0812">Transmembrane</keyword>
<keyword evidence="17" id="KW-1185">Reference proteome</keyword>
<organism evidence="16 17">
    <name type="scientific">Novosphingobium ovatum</name>
    <dbReference type="NCBI Taxonomy" id="1908523"/>
    <lineage>
        <taxon>Bacteria</taxon>
        <taxon>Pseudomonadati</taxon>
        <taxon>Pseudomonadota</taxon>
        <taxon>Alphaproteobacteria</taxon>
        <taxon>Sphingomonadales</taxon>
        <taxon>Sphingomonadaceae</taxon>
        <taxon>Novosphingobium</taxon>
    </lineage>
</organism>
<dbReference type="PROSITE" id="PS52016">
    <property type="entry name" value="TONB_DEPENDENT_REC_3"/>
    <property type="match status" value="1"/>
</dbReference>
<evidence type="ECO:0000256" key="4">
    <source>
        <dbReference type="ARBA" id="ARBA00022496"/>
    </source>
</evidence>
<gene>
    <name evidence="16" type="ORF">GTZ99_14615</name>
</gene>
<dbReference type="InterPro" id="IPR000531">
    <property type="entry name" value="Beta-barrel_TonB"/>
</dbReference>
<feature type="domain" description="TonB-dependent receptor plug" evidence="15">
    <location>
        <begin position="55"/>
        <end position="164"/>
    </location>
</feature>
<keyword evidence="4" id="KW-0410">Iron transport</keyword>
<feature type="signal peptide" evidence="13">
    <location>
        <begin position="1"/>
        <end position="27"/>
    </location>
</feature>
<dbReference type="SUPFAM" id="SSF56935">
    <property type="entry name" value="Porins"/>
    <property type="match status" value="1"/>
</dbReference>
<keyword evidence="2 11" id="KW-0813">Transport</keyword>
<dbReference type="PANTHER" id="PTHR32552:SF81">
    <property type="entry name" value="TONB-DEPENDENT OUTER MEMBRANE RECEPTOR"/>
    <property type="match status" value="1"/>
</dbReference>
<evidence type="ECO:0000313" key="17">
    <source>
        <dbReference type="Proteomes" id="UP000753724"/>
    </source>
</evidence>
<evidence type="ECO:0000256" key="1">
    <source>
        <dbReference type="ARBA" id="ARBA00004571"/>
    </source>
</evidence>
<dbReference type="InterPro" id="IPR039426">
    <property type="entry name" value="TonB-dep_rcpt-like"/>
</dbReference>
<feature type="domain" description="TonB-dependent receptor-like beta-barrel" evidence="14">
    <location>
        <begin position="300"/>
        <end position="748"/>
    </location>
</feature>
<comment type="caution">
    <text evidence="16">The sequence shown here is derived from an EMBL/GenBank/DDBJ whole genome shotgun (WGS) entry which is preliminary data.</text>
</comment>
<name>A0ABW9XGV4_9SPHN</name>